<dbReference type="AlphaFoldDB" id="A0A9Q0RZP5"/>
<dbReference type="OrthoDB" id="5952164at2759"/>
<comment type="caution">
    <text evidence="1">The sequence shown here is derived from an EMBL/GenBank/DDBJ whole genome shotgun (WGS) entry which is preliminary data.</text>
</comment>
<evidence type="ECO:0000313" key="1">
    <source>
        <dbReference type="EMBL" id="KAJ6638807.1"/>
    </source>
</evidence>
<dbReference type="EMBL" id="WJQU01000003">
    <property type="protein sequence ID" value="KAJ6638807.1"/>
    <property type="molecule type" value="Genomic_DNA"/>
</dbReference>
<protein>
    <submittedName>
        <fullName evidence="1">Nuclear pore complex protein Nup98-Nup96</fullName>
    </submittedName>
</protein>
<sequence length="295" mass="31703">MSDVSNDIAEIATIAAVPVTNTSVSDNENAPNPINKYCTCSESTCKCCRENGLPIVPVRGSGGLGQNTMGMGQGIGMQQQQVPIHQQILAMTTTPYDDNPIFKDLKPISGLSEDALALRPTNPAAQKAILESSSSNQFKVTPNVGNGLKLKPIQSSLSKKSLFGGLEEFDSSVEEKNETVAAGDDDNDILEEDTVDEMSDVSNDIAEIATIAAVPVTNTSVSDNENAPNPINKYCTCSESTCKCCRENVLPIVPVRGSGCTTLQYLEDNKDNIEILLSHRECNFRIKQDNVKLKS</sequence>
<dbReference type="PANTHER" id="PTHR36299:SF3">
    <property type="entry name" value="FI03431P"/>
    <property type="match status" value="1"/>
</dbReference>
<organism evidence="1 2">
    <name type="scientific">Pseudolycoriella hygida</name>
    <dbReference type="NCBI Taxonomy" id="35572"/>
    <lineage>
        <taxon>Eukaryota</taxon>
        <taxon>Metazoa</taxon>
        <taxon>Ecdysozoa</taxon>
        <taxon>Arthropoda</taxon>
        <taxon>Hexapoda</taxon>
        <taxon>Insecta</taxon>
        <taxon>Pterygota</taxon>
        <taxon>Neoptera</taxon>
        <taxon>Endopterygota</taxon>
        <taxon>Diptera</taxon>
        <taxon>Nematocera</taxon>
        <taxon>Sciaroidea</taxon>
        <taxon>Sciaridae</taxon>
        <taxon>Pseudolycoriella</taxon>
    </lineage>
</organism>
<accession>A0A9Q0RZP5</accession>
<gene>
    <name evidence="1" type="primary">Nup98-96_0</name>
    <name evidence="1" type="ORF">Bhyg_11545</name>
</gene>
<dbReference type="PANTHER" id="PTHR36299">
    <property type="entry name" value="AGAP008005-PA"/>
    <property type="match status" value="1"/>
</dbReference>
<name>A0A9Q0RZP5_9DIPT</name>
<dbReference type="Proteomes" id="UP001151699">
    <property type="component" value="Chromosome X"/>
</dbReference>
<evidence type="ECO:0000313" key="2">
    <source>
        <dbReference type="Proteomes" id="UP001151699"/>
    </source>
</evidence>
<keyword evidence="2" id="KW-1185">Reference proteome</keyword>
<proteinExistence type="predicted"/>
<reference evidence="1" key="1">
    <citation type="submission" date="2022-07" db="EMBL/GenBank/DDBJ databases">
        <authorList>
            <person name="Trinca V."/>
            <person name="Uliana J.V.C."/>
            <person name="Torres T.T."/>
            <person name="Ward R.J."/>
            <person name="Monesi N."/>
        </authorList>
    </citation>
    <scope>NUCLEOTIDE SEQUENCE</scope>
    <source>
        <strain evidence="1">HSMRA1968</strain>
        <tissue evidence="1">Whole embryos</tissue>
    </source>
</reference>